<comment type="caution">
    <text evidence="2">The sequence shown here is derived from an EMBL/GenBank/DDBJ whole genome shotgun (WGS) entry which is preliminary data.</text>
</comment>
<evidence type="ECO:0000313" key="3">
    <source>
        <dbReference type="Proteomes" id="UP001311915"/>
    </source>
</evidence>
<name>A0AAV9LGI3_9SOLN</name>
<protein>
    <submittedName>
        <fullName evidence="2">Uncharacterized protein</fullName>
    </submittedName>
</protein>
<sequence>MDFATFDHDIDASAVEVEKQHATEENVAKEHAMEDSTDVIPTTHHSHVPVEEIVHNKEEEDAGHEAPQLDTKVLNGDEDVADTIQQNFEKHASNPVIVDTSV</sequence>
<feature type="compositionally biased region" description="Basic and acidic residues" evidence="1">
    <location>
        <begin position="25"/>
        <end position="34"/>
    </location>
</feature>
<dbReference type="EMBL" id="JAWPEI010000006">
    <property type="protein sequence ID" value="KAK4724836.1"/>
    <property type="molecule type" value="Genomic_DNA"/>
</dbReference>
<keyword evidence="3" id="KW-1185">Reference proteome</keyword>
<feature type="region of interest" description="Disordered" evidence="1">
    <location>
        <begin position="25"/>
        <end position="46"/>
    </location>
</feature>
<dbReference type="AlphaFoldDB" id="A0AAV9LGI3"/>
<accession>A0AAV9LGI3</accession>
<proteinExistence type="predicted"/>
<organism evidence="2 3">
    <name type="scientific">Solanum pinnatisectum</name>
    <name type="common">tansyleaf nightshade</name>
    <dbReference type="NCBI Taxonomy" id="50273"/>
    <lineage>
        <taxon>Eukaryota</taxon>
        <taxon>Viridiplantae</taxon>
        <taxon>Streptophyta</taxon>
        <taxon>Embryophyta</taxon>
        <taxon>Tracheophyta</taxon>
        <taxon>Spermatophyta</taxon>
        <taxon>Magnoliopsida</taxon>
        <taxon>eudicotyledons</taxon>
        <taxon>Gunneridae</taxon>
        <taxon>Pentapetalae</taxon>
        <taxon>asterids</taxon>
        <taxon>lamiids</taxon>
        <taxon>Solanales</taxon>
        <taxon>Solanaceae</taxon>
        <taxon>Solanoideae</taxon>
        <taxon>Solaneae</taxon>
        <taxon>Solanum</taxon>
    </lineage>
</organism>
<evidence type="ECO:0000313" key="2">
    <source>
        <dbReference type="EMBL" id="KAK4724836.1"/>
    </source>
</evidence>
<dbReference type="Proteomes" id="UP001311915">
    <property type="component" value="Unassembled WGS sequence"/>
</dbReference>
<reference evidence="2 3" key="1">
    <citation type="submission" date="2023-10" db="EMBL/GenBank/DDBJ databases">
        <title>Genome-Wide Identification Analysis in wild type Solanum Pinnatisectum Reveals Some Genes Defensing Phytophthora Infestans.</title>
        <authorList>
            <person name="Sun C."/>
        </authorList>
    </citation>
    <scope>NUCLEOTIDE SEQUENCE [LARGE SCALE GENOMIC DNA]</scope>
    <source>
        <strain evidence="2">LQN</strain>
        <tissue evidence="2">Leaf</tissue>
    </source>
</reference>
<gene>
    <name evidence="2" type="ORF">R3W88_027615</name>
</gene>
<evidence type="ECO:0000256" key="1">
    <source>
        <dbReference type="SAM" id="MobiDB-lite"/>
    </source>
</evidence>